<dbReference type="GO" id="GO:0005524">
    <property type="term" value="F:ATP binding"/>
    <property type="evidence" value="ECO:0007669"/>
    <property type="project" value="UniProtKB-UniRule"/>
</dbReference>
<dbReference type="PIRSF" id="PIRSF005303">
    <property type="entry name" value="Thiam_monoph_kin"/>
    <property type="match status" value="1"/>
</dbReference>
<organism evidence="4 5">
    <name type="scientific">Candidatus Gottesmanbacteria bacterium GW2011_GWB1_43_11</name>
    <dbReference type="NCBI Taxonomy" id="1618446"/>
    <lineage>
        <taxon>Bacteria</taxon>
        <taxon>Candidatus Gottesmaniibacteriota</taxon>
    </lineage>
</organism>
<feature type="binding site" evidence="1">
    <location>
        <position position="65"/>
    </location>
    <ligand>
        <name>Mg(2+)</name>
        <dbReference type="ChEBI" id="CHEBI:18420"/>
        <label>3</label>
    </ligand>
</feature>
<comment type="catalytic activity">
    <reaction evidence="1">
        <text>thiamine phosphate + ATP = thiamine diphosphate + ADP</text>
        <dbReference type="Rhea" id="RHEA:15913"/>
        <dbReference type="ChEBI" id="CHEBI:30616"/>
        <dbReference type="ChEBI" id="CHEBI:37575"/>
        <dbReference type="ChEBI" id="CHEBI:58937"/>
        <dbReference type="ChEBI" id="CHEBI:456216"/>
        <dbReference type="EC" id="2.7.4.16"/>
    </reaction>
</comment>
<evidence type="ECO:0000313" key="5">
    <source>
        <dbReference type="Proteomes" id="UP000034050"/>
    </source>
</evidence>
<dbReference type="InterPro" id="IPR010918">
    <property type="entry name" value="PurM-like_C_dom"/>
</dbReference>
<feature type="binding site" evidence="1">
    <location>
        <position position="65"/>
    </location>
    <ligand>
        <name>Mg(2+)</name>
        <dbReference type="ChEBI" id="CHEBI:18420"/>
        <label>2</label>
    </ligand>
</feature>
<evidence type="ECO:0000259" key="2">
    <source>
        <dbReference type="Pfam" id="PF00586"/>
    </source>
</evidence>
<comment type="caution">
    <text evidence="4">The sequence shown here is derived from an EMBL/GenBank/DDBJ whole genome shotgun (WGS) entry which is preliminary data.</text>
</comment>
<dbReference type="NCBIfam" id="TIGR01379">
    <property type="entry name" value="thiL"/>
    <property type="match status" value="1"/>
</dbReference>
<feature type="binding site" evidence="1">
    <location>
        <position position="305"/>
    </location>
    <ligand>
        <name>substrate</name>
    </ligand>
</feature>
<feature type="binding site" evidence="1">
    <location>
        <position position="36"/>
    </location>
    <ligand>
        <name>Mg(2+)</name>
        <dbReference type="ChEBI" id="CHEBI:18420"/>
        <label>1</label>
    </ligand>
</feature>
<feature type="binding site" evidence="1">
    <location>
        <position position="196"/>
    </location>
    <ligand>
        <name>Mg(2+)</name>
        <dbReference type="ChEBI" id="CHEBI:18420"/>
        <label>3</label>
    </ligand>
</feature>
<feature type="binding site" evidence="1">
    <location>
        <position position="35"/>
    </location>
    <ligand>
        <name>Mg(2+)</name>
        <dbReference type="ChEBI" id="CHEBI:18420"/>
        <label>1</label>
    </ligand>
</feature>
<keyword evidence="1" id="KW-0808">Transferase</keyword>
<accession>A0A0G1EU97</accession>
<dbReference type="GO" id="GO:0009030">
    <property type="term" value="F:thiamine-phosphate kinase activity"/>
    <property type="evidence" value="ECO:0007669"/>
    <property type="project" value="UniProtKB-UniRule"/>
</dbReference>
<dbReference type="Gene3D" id="3.30.1330.10">
    <property type="entry name" value="PurM-like, N-terminal domain"/>
    <property type="match status" value="1"/>
</dbReference>
<dbReference type="Pfam" id="PF00586">
    <property type="entry name" value="AIRS"/>
    <property type="match status" value="1"/>
</dbReference>
<dbReference type="Gene3D" id="3.90.650.10">
    <property type="entry name" value="PurM-like C-terminal domain"/>
    <property type="match status" value="1"/>
</dbReference>
<feature type="domain" description="PurM-like C-terminal" evidence="3">
    <location>
        <begin position="144"/>
        <end position="285"/>
    </location>
</feature>
<dbReference type="PANTHER" id="PTHR30270:SF0">
    <property type="entry name" value="THIAMINE-MONOPHOSPHATE KINASE"/>
    <property type="match status" value="1"/>
</dbReference>
<feature type="binding site" evidence="1">
    <location>
        <position position="248"/>
    </location>
    <ligand>
        <name>substrate</name>
    </ligand>
</feature>
<evidence type="ECO:0000313" key="4">
    <source>
        <dbReference type="EMBL" id="KKS86616.1"/>
    </source>
</evidence>
<proteinExistence type="inferred from homology"/>
<sequence>MEFIKPLLQKNSGDIGIGDDAAVVDFGGQKLVATTDMLVENVHFQDTWVTPKYLGRKAALTNLSDMSAMGAMPEFALVSLIMRPNQWQKGFVDKLYQGLLMEFGPYKVRICGGNITQGAVFSITLMILGRVHKQPLLRSGAKMGDLLCVTGSLGRMASEVKQLLENKIQQAKELPVCRLKFAQTINQEKLPSSGLDISDGLALDLQRLCQASQVGAVVWQQNLPIDHNLHVAGYSKQETLRLVLSGGEDYELLFTLHPNKLELIKKLARTENTPFSVIGEITPQNAGLKLKTTSGKLLPLNPKGWDHIRA</sequence>
<keyword evidence="1" id="KW-0547">Nucleotide-binding</keyword>
<dbReference type="STRING" id="1618446.UV61_C0008G0069"/>
<keyword evidence="1" id="KW-0460">Magnesium</keyword>
<feature type="domain" description="PurM-like N-terminal" evidence="2">
    <location>
        <begin position="18"/>
        <end position="131"/>
    </location>
</feature>
<evidence type="ECO:0000259" key="3">
    <source>
        <dbReference type="Pfam" id="PF02769"/>
    </source>
</evidence>
<comment type="similarity">
    <text evidence="1">Belongs to the thiamine-monophosphate kinase family.</text>
</comment>
<feature type="binding site" evidence="1">
    <location>
        <position position="199"/>
    </location>
    <ligand>
        <name>Mg(2+)</name>
        <dbReference type="ChEBI" id="CHEBI:18420"/>
        <label>5</label>
    </ligand>
</feature>
<dbReference type="Pfam" id="PF02769">
    <property type="entry name" value="AIRS_C"/>
    <property type="match status" value="1"/>
</dbReference>
<comment type="pathway">
    <text evidence="1">Cofactor biosynthesis; thiamine diphosphate biosynthesis; thiamine diphosphate from thiamine phosphate: step 1/1.</text>
</comment>
<feature type="binding site" evidence="1">
    <location>
        <position position="114"/>
    </location>
    <ligand>
        <name>Mg(2+)</name>
        <dbReference type="ChEBI" id="CHEBI:18420"/>
        <label>1</label>
    </ligand>
</feature>
<comment type="function">
    <text evidence="1">Catalyzes the ATP-dependent phosphorylation of thiamine-monophosphate (TMP) to form thiamine-pyrophosphate (TPP), the active form of vitamin B1.</text>
</comment>
<keyword evidence="1" id="KW-0067">ATP-binding</keyword>
<dbReference type="SUPFAM" id="SSF56042">
    <property type="entry name" value="PurM C-terminal domain-like"/>
    <property type="match status" value="1"/>
</dbReference>
<dbReference type="GO" id="GO:0009229">
    <property type="term" value="P:thiamine diphosphate biosynthetic process"/>
    <property type="evidence" value="ECO:0007669"/>
    <property type="project" value="UniProtKB-UniRule"/>
</dbReference>
<dbReference type="InterPro" id="IPR036676">
    <property type="entry name" value="PurM-like_C_sf"/>
</dbReference>
<dbReference type="InterPro" id="IPR036921">
    <property type="entry name" value="PurM-like_N_sf"/>
</dbReference>
<comment type="miscellaneous">
    <text evidence="1">Reaction mechanism of ThiL seems to utilize a direct, inline transfer of the gamma-phosphate of ATP to TMP rather than a phosphorylated enzyme intermediate.</text>
</comment>
<dbReference type="AlphaFoldDB" id="A0A0G1EU97"/>
<reference evidence="4 5" key="1">
    <citation type="journal article" date="2015" name="Nature">
        <title>rRNA introns, odd ribosomes, and small enigmatic genomes across a large radiation of phyla.</title>
        <authorList>
            <person name="Brown C.T."/>
            <person name="Hug L.A."/>
            <person name="Thomas B.C."/>
            <person name="Sharon I."/>
            <person name="Castelle C.J."/>
            <person name="Singh A."/>
            <person name="Wilkins M.J."/>
            <person name="Williams K.H."/>
            <person name="Banfield J.F."/>
        </authorList>
    </citation>
    <scope>NUCLEOTIDE SEQUENCE [LARGE SCALE GENOMIC DNA]</scope>
</reference>
<keyword evidence="1" id="KW-0479">Metal-binding</keyword>
<dbReference type="PANTHER" id="PTHR30270">
    <property type="entry name" value="THIAMINE-MONOPHOSPHATE KINASE"/>
    <property type="match status" value="1"/>
</dbReference>
<name>A0A0G1EU97_9BACT</name>
<dbReference type="HAMAP" id="MF_02128">
    <property type="entry name" value="TMP_kinase"/>
    <property type="match status" value="1"/>
</dbReference>
<feature type="binding site" evidence="1">
    <location>
        <position position="36"/>
    </location>
    <ligand>
        <name>Mg(2+)</name>
        <dbReference type="ChEBI" id="CHEBI:18420"/>
        <label>2</label>
    </ligand>
</feature>
<dbReference type="GO" id="GO:0000287">
    <property type="term" value="F:magnesium ion binding"/>
    <property type="evidence" value="ECO:0007669"/>
    <property type="project" value="UniProtKB-UniRule"/>
</dbReference>
<feature type="binding site" evidence="1">
    <location>
        <position position="20"/>
    </location>
    <ligand>
        <name>Mg(2+)</name>
        <dbReference type="ChEBI" id="CHEBI:18420"/>
        <label>4</label>
    </ligand>
</feature>
<keyword evidence="1" id="KW-0784">Thiamine biosynthesis</keyword>
<dbReference type="CDD" id="cd02194">
    <property type="entry name" value="ThiL"/>
    <property type="match status" value="1"/>
</dbReference>
<dbReference type="UniPathway" id="UPA00060">
    <property type="reaction ID" value="UER00142"/>
</dbReference>
<dbReference type="EC" id="2.7.4.16" evidence="1"/>
<keyword evidence="1 4" id="KW-0418">Kinase</keyword>
<dbReference type="GO" id="GO:0009228">
    <property type="term" value="P:thiamine biosynthetic process"/>
    <property type="evidence" value="ECO:0007669"/>
    <property type="project" value="UniProtKB-KW"/>
</dbReference>
<feature type="binding site" evidence="1">
    <location>
        <position position="96"/>
    </location>
    <ligand>
        <name>ATP</name>
        <dbReference type="ChEBI" id="CHEBI:30616"/>
    </ligand>
</feature>
<gene>
    <name evidence="1" type="primary">thiL</name>
    <name evidence="4" type="ORF">UV61_C0008G0069</name>
</gene>
<feature type="binding site" evidence="1">
    <location>
        <position position="138"/>
    </location>
    <ligand>
        <name>ATP</name>
        <dbReference type="ChEBI" id="CHEBI:30616"/>
    </ligand>
</feature>
<dbReference type="SUPFAM" id="SSF55326">
    <property type="entry name" value="PurM N-terminal domain-like"/>
    <property type="match status" value="1"/>
</dbReference>
<dbReference type="EMBL" id="LCFD01000008">
    <property type="protein sequence ID" value="KKS86616.1"/>
    <property type="molecule type" value="Genomic_DNA"/>
</dbReference>
<dbReference type="PATRIC" id="fig|1618446.3.peg.935"/>
<feature type="binding site" evidence="1">
    <location>
        <position position="20"/>
    </location>
    <ligand>
        <name>Mg(2+)</name>
        <dbReference type="ChEBI" id="CHEBI:18420"/>
        <label>3</label>
    </ligand>
</feature>
<feature type="binding site" evidence="1">
    <location>
        <position position="43"/>
    </location>
    <ligand>
        <name>substrate</name>
    </ligand>
</feature>
<protein>
    <recommendedName>
        <fullName evidence="1">Thiamine-monophosphate kinase</fullName>
        <shortName evidence="1">TMP kinase</shortName>
        <shortName evidence="1">Thiamine-phosphate kinase</shortName>
        <ecNumber evidence="1">2.7.4.16</ecNumber>
    </recommendedName>
</protein>
<feature type="binding site" evidence="1">
    <location>
        <position position="198"/>
    </location>
    <ligand>
        <name>ATP</name>
        <dbReference type="ChEBI" id="CHEBI:30616"/>
    </ligand>
</feature>
<dbReference type="Proteomes" id="UP000034050">
    <property type="component" value="Unassembled WGS sequence"/>
</dbReference>
<feature type="binding site" evidence="1">
    <location>
        <position position="65"/>
    </location>
    <ligand>
        <name>Mg(2+)</name>
        <dbReference type="ChEBI" id="CHEBI:18420"/>
        <label>4</label>
    </ligand>
</feature>
<dbReference type="InterPro" id="IPR006283">
    <property type="entry name" value="ThiL-like"/>
</dbReference>
<evidence type="ECO:0000256" key="1">
    <source>
        <dbReference type="HAMAP-Rule" id="MF_02128"/>
    </source>
</evidence>
<feature type="binding site" evidence="1">
    <location>
        <position position="34"/>
    </location>
    <ligand>
        <name>Mg(2+)</name>
        <dbReference type="ChEBI" id="CHEBI:18420"/>
        <label>4</label>
    </ligand>
</feature>
<dbReference type="InterPro" id="IPR016188">
    <property type="entry name" value="PurM-like_N"/>
</dbReference>
<feature type="binding site" evidence="1">
    <location>
        <begin position="113"/>
        <end position="114"/>
    </location>
    <ligand>
        <name>ATP</name>
        <dbReference type="ChEBI" id="CHEBI:30616"/>
    </ligand>
</feature>